<sequence length="215" mass="23654">MILALALVISFQTNSRLTVIVTIVFLLLILKDLSPKRFLLLFTVLSLSAIGVFFTGMIFYHDQTAQDNQKQAIQYGLAMAARVYCFGILGTAFTASTEIVDLIYSLQQQLGLTPVFAYGLMAAFQMAPILPTESKNIKHSLQSRGINAGPFSMTFLIPLLVKSVRWSELLADAMTSRGFDAAAKRSYAKTFVISQLDWVFLLCCLAGSAIGTIYL</sequence>
<evidence type="ECO:0000256" key="5">
    <source>
        <dbReference type="SAM" id="Phobius"/>
    </source>
</evidence>
<protein>
    <recommendedName>
        <fullName evidence="8">Cobalt transport protein</fullName>
    </recommendedName>
</protein>
<evidence type="ECO:0008006" key="8">
    <source>
        <dbReference type="Google" id="ProtNLM"/>
    </source>
</evidence>
<dbReference type="AlphaFoldDB" id="A0A242A710"/>
<keyword evidence="2 5" id="KW-0812">Transmembrane</keyword>
<organism evidence="6 7">
    <name type="scientific">Candidatus Enterococcus testudinis</name>
    <dbReference type="NCBI Taxonomy" id="1834191"/>
    <lineage>
        <taxon>Bacteria</taxon>
        <taxon>Bacillati</taxon>
        <taxon>Bacillota</taxon>
        <taxon>Bacilli</taxon>
        <taxon>Lactobacillales</taxon>
        <taxon>Enterococcaceae</taxon>
        <taxon>Enterococcus</taxon>
    </lineage>
</organism>
<dbReference type="GO" id="GO:0005886">
    <property type="term" value="C:plasma membrane"/>
    <property type="evidence" value="ECO:0007669"/>
    <property type="project" value="TreeGrafter"/>
</dbReference>
<proteinExistence type="predicted"/>
<feature type="transmembrane region" description="Helical" evidence="5">
    <location>
        <begin position="39"/>
        <end position="60"/>
    </location>
</feature>
<evidence type="ECO:0000256" key="4">
    <source>
        <dbReference type="ARBA" id="ARBA00023136"/>
    </source>
</evidence>
<evidence type="ECO:0000256" key="2">
    <source>
        <dbReference type="ARBA" id="ARBA00022692"/>
    </source>
</evidence>
<feature type="transmembrane region" description="Helical" evidence="5">
    <location>
        <begin position="115"/>
        <end position="132"/>
    </location>
</feature>
<keyword evidence="3 5" id="KW-1133">Transmembrane helix</keyword>
<name>A0A242A710_9ENTE</name>
<keyword evidence="4 5" id="KW-0472">Membrane</keyword>
<evidence type="ECO:0000313" key="6">
    <source>
        <dbReference type="EMBL" id="OTN76818.1"/>
    </source>
</evidence>
<dbReference type="Pfam" id="PF02361">
    <property type="entry name" value="CbiQ"/>
    <property type="match status" value="1"/>
</dbReference>
<dbReference type="STRING" id="1834191.A5886_001897"/>
<dbReference type="Proteomes" id="UP000195043">
    <property type="component" value="Unassembled WGS sequence"/>
</dbReference>
<dbReference type="EMBL" id="NGKU01000001">
    <property type="protein sequence ID" value="OTN76818.1"/>
    <property type="molecule type" value="Genomic_DNA"/>
</dbReference>
<dbReference type="CDD" id="cd16914">
    <property type="entry name" value="EcfT"/>
    <property type="match status" value="1"/>
</dbReference>
<dbReference type="InterPro" id="IPR003339">
    <property type="entry name" value="ABC/ECF_trnsptr_transmembrane"/>
</dbReference>
<feature type="transmembrane region" description="Helical" evidence="5">
    <location>
        <begin position="72"/>
        <end position="95"/>
    </location>
</feature>
<evidence type="ECO:0000313" key="7">
    <source>
        <dbReference type="Proteomes" id="UP000195043"/>
    </source>
</evidence>
<comment type="caution">
    <text evidence="6">The sequence shown here is derived from an EMBL/GenBank/DDBJ whole genome shotgun (WGS) entry which is preliminary data.</text>
</comment>
<accession>A0A242A710</accession>
<evidence type="ECO:0000256" key="1">
    <source>
        <dbReference type="ARBA" id="ARBA00004141"/>
    </source>
</evidence>
<feature type="transmembrane region" description="Helical" evidence="5">
    <location>
        <begin position="196"/>
        <end position="214"/>
    </location>
</feature>
<gene>
    <name evidence="6" type="ORF">A5886_001897</name>
</gene>
<evidence type="ECO:0000256" key="3">
    <source>
        <dbReference type="ARBA" id="ARBA00022989"/>
    </source>
</evidence>
<reference evidence="6 7" key="1">
    <citation type="submission" date="2017-05" db="EMBL/GenBank/DDBJ databases">
        <title>The Genome Sequence of Enterococcus sp. 8G7_MSG3316.</title>
        <authorList>
            <consortium name="The Broad Institute Genomics Platform"/>
            <consortium name="The Broad Institute Genomic Center for Infectious Diseases"/>
            <person name="Earl A."/>
            <person name="Manson A."/>
            <person name="Schwartman J."/>
            <person name="Gilmore M."/>
            <person name="Abouelleil A."/>
            <person name="Cao P."/>
            <person name="Chapman S."/>
            <person name="Cusick C."/>
            <person name="Shea T."/>
            <person name="Young S."/>
            <person name="Neafsey D."/>
            <person name="Nusbaum C."/>
            <person name="Birren B."/>
        </authorList>
    </citation>
    <scope>NUCLEOTIDE SEQUENCE [LARGE SCALE GENOMIC DNA]</scope>
    <source>
        <strain evidence="6 7">8G7_MSG3316</strain>
    </source>
</reference>
<dbReference type="PANTHER" id="PTHR33514">
    <property type="entry name" value="PROTEIN ABCI12, CHLOROPLASTIC"/>
    <property type="match status" value="1"/>
</dbReference>
<comment type="subcellular location">
    <subcellularLocation>
        <location evidence="1">Membrane</location>
        <topology evidence="1">Multi-pass membrane protein</topology>
    </subcellularLocation>
</comment>
<keyword evidence="7" id="KW-1185">Reference proteome</keyword>
<dbReference type="PANTHER" id="PTHR33514:SF13">
    <property type="entry name" value="PROTEIN ABCI12, CHLOROPLASTIC"/>
    <property type="match status" value="1"/>
</dbReference>